<reference evidence="5" key="1">
    <citation type="journal article" date="2014" name="Int. J. Syst. Evol. Microbiol.">
        <title>Complete genome sequence of Corynebacterium casei LMG S-19264T (=DSM 44701T), isolated from a smear-ripened cheese.</title>
        <authorList>
            <consortium name="US DOE Joint Genome Institute (JGI-PGF)"/>
            <person name="Walter F."/>
            <person name="Albersmeier A."/>
            <person name="Kalinowski J."/>
            <person name="Ruckert C."/>
        </authorList>
    </citation>
    <scope>NUCLEOTIDE SEQUENCE</scope>
    <source>
        <strain evidence="5">JCM 4784</strain>
    </source>
</reference>
<protein>
    <recommendedName>
        <fullName evidence="7">CBS domain-containing protein</fullName>
    </recommendedName>
</protein>
<evidence type="ECO:0000256" key="1">
    <source>
        <dbReference type="ARBA" id="ARBA00023122"/>
    </source>
</evidence>
<dbReference type="SMART" id="SM00116">
    <property type="entry name" value="CBS"/>
    <property type="match status" value="2"/>
</dbReference>
<gene>
    <name evidence="5" type="ORF">GCM10018785_34840</name>
</gene>
<dbReference type="AlphaFoldDB" id="A0A919DNT5"/>
<dbReference type="Gene3D" id="3.30.1340.30">
    <property type="match status" value="1"/>
</dbReference>
<dbReference type="InterPro" id="IPR046342">
    <property type="entry name" value="CBS_dom_sf"/>
</dbReference>
<dbReference type="PROSITE" id="PS51371">
    <property type="entry name" value="CBS"/>
    <property type="match status" value="2"/>
</dbReference>
<dbReference type="SUPFAM" id="SSF54631">
    <property type="entry name" value="CBS-domain pair"/>
    <property type="match status" value="1"/>
</dbReference>
<dbReference type="PANTHER" id="PTHR43080">
    <property type="entry name" value="CBS DOMAIN-CONTAINING PROTEIN CBSX3, MITOCHONDRIAL"/>
    <property type="match status" value="1"/>
</dbReference>
<dbReference type="Proteomes" id="UP000608024">
    <property type="component" value="Unassembled WGS sequence"/>
</dbReference>
<evidence type="ECO:0000313" key="6">
    <source>
        <dbReference type="Proteomes" id="UP000608024"/>
    </source>
</evidence>
<dbReference type="Pfam" id="PF04972">
    <property type="entry name" value="BON"/>
    <property type="match status" value="1"/>
</dbReference>
<evidence type="ECO:0000259" key="4">
    <source>
        <dbReference type="PROSITE" id="PS51371"/>
    </source>
</evidence>
<comment type="caution">
    <text evidence="5">The sequence shown here is derived from an EMBL/GenBank/DDBJ whole genome shotgun (WGS) entry which is preliminary data.</text>
</comment>
<dbReference type="Pfam" id="PF00571">
    <property type="entry name" value="CBS"/>
    <property type="match status" value="2"/>
</dbReference>
<dbReference type="RefSeq" id="WP_190136871.1">
    <property type="nucleotide sequence ID" value="NZ_BNBT01000047.1"/>
</dbReference>
<name>A0A919DNT5_9ACTN</name>
<dbReference type="CDD" id="cd04586">
    <property type="entry name" value="CBS_pair_BON_assoc"/>
    <property type="match status" value="1"/>
</dbReference>
<keyword evidence="1 2" id="KW-0129">CBS domain</keyword>
<evidence type="ECO:0008006" key="7">
    <source>
        <dbReference type="Google" id="ProtNLM"/>
    </source>
</evidence>
<dbReference type="Gene3D" id="3.10.580.10">
    <property type="entry name" value="CBS-domain"/>
    <property type="match status" value="1"/>
</dbReference>
<organism evidence="5 6">
    <name type="scientific">Streptomyces longispororuber</name>
    <dbReference type="NCBI Taxonomy" id="68230"/>
    <lineage>
        <taxon>Bacteria</taxon>
        <taxon>Bacillati</taxon>
        <taxon>Actinomycetota</taxon>
        <taxon>Actinomycetes</taxon>
        <taxon>Kitasatosporales</taxon>
        <taxon>Streptomycetaceae</taxon>
        <taxon>Streptomyces</taxon>
    </lineage>
</organism>
<dbReference type="PIRSF" id="PIRSF036990">
    <property type="entry name" value="UCP036990_CBS_BON"/>
    <property type="match status" value="1"/>
</dbReference>
<proteinExistence type="predicted"/>
<dbReference type="PROSITE" id="PS50914">
    <property type="entry name" value="BON"/>
    <property type="match status" value="1"/>
</dbReference>
<evidence type="ECO:0000256" key="2">
    <source>
        <dbReference type="PROSITE-ProRule" id="PRU00703"/>
    </source>
</evidence>
<keyword evidence="6" id="KW-1185">Reference proteome</keyword>
<dbReference type="InterPro" id="IPR007055">
    <property type="entry name" value="BON_dom"/>
</dbReference>
<reference evidence="5" key="2">
    <citation type="submission" date="2020-09" db="EMBL/GenBank/DDBJ databases">
        <authorList>
            <person name="Sun Q."/>
            <person name="Ohkuma M."/>
        </authorList>
    </citation>
    <scope>NUCLEOTIDE SEQUENCE</scope>
    <source>
        <strain evidence="5">JCM 4784</strain>
    </source>
</reference>
<feature type="domain" description="CBS" evidence="4">
    <location>
        <begin position="99"/>
        <end position="156"/>
    </location>
</feature>
<dbReference type="PANTHER" id="PTHR43080:SF29">
    <property type="entry name" value="OS02G0818000 PROTEIN"/>
    <property type="match status" value="1"/>
</dbReference>
<feature type="domain" description="CBS" evidence="4">
    <location>
        <begin position="10"/>
        <end position="66"/>
    </location>
</feature>
<sequence>MKHRKVGAVMTRDVVTATYDTPFKDVAQLLHRNDISGMPVVDDERHVIGVLSETDLVMRQAEADDPYAPAPTGRRRRRLLPGARERTAKARARTAGQLMSHPPVTVYAEDTVAGAARTMARHRVERLPVLDDEERLVGIVTRRDLLQIFLRPDADIRRDVVQGVLVDTLWPAPQTLAVDVLDGMVTLRGQVERSSEVPVAVRMTRQIDGVVDVVDKLTYRFDDSHLRPTDQARKGVADDWLRKL</sequence>
<dbReference type="InterPro" id="IPR000644">
    <property type="entry name" value="CBS_dom"/>
</dbReference>
<evidence type="ECO:0000259" key="3">
    <source>
        <dbReference type="PROSITE" id="PS50914"/>
    </source>
</evidence>
<evidence type="ECO:0000313" key="5">
    <source>
        <dbReference type="EMBL" id="GHE62920.1"/>
    </source>
</evidence>
<accession>A0A919DNT5</accession>
<dbReference type="InterPro" id="IPR017080">
    <property type="entry name" value="UCP036990_CBS_BON"/>
</dbReference>
<dbReference type="InterPro" id="IPR051257">
    <property type="entry name" value="Diverse_CBS-Domain"/>
</dbReference>
<feature type="domain" description="BON" evidence="3">
    <location>
        <begin position="152"/>
        <end position="221"/>
    </location>
</feature>
<dbReference type="EMBL" id="BNBT01000047">
    <property type="protein sequence ID" value="GHE62920.1"/>
    <property type="molecule type" value="Genomic_DNA"/>
</dbReference>